<sequence length="142" mass="16416">MQEGQGLEAFVHDVVRFYDDLIGRTHGPMSFRFFLQPGMALLMALRDGTRDAKTGRRPYFWKIVNDPAARRASLHEGVKATTRILILGLVMEIIYQYRVLGTFHVLEAINVIVVLCFLPYLLLRGPINRLVRWWHARAHRTA</sequence>
<dbReference type="EMBL" id="QTJR01000001">
    <property type="protein sequence ID" value="RDY69219.1"/>
    <property type="molecule type" value="Genomic_DNA"/>
</dbReference>
<gene>
    <name evidence="2" type="ORF">DX912_00110</name>
</gene>
<dbReference type="AlphaFoldDB" id="A0A3D8VIN9"/>
<evidence type="ECO:0000313" key="3">
    <source>
        <dbReference type="Proteomes" id="UP000256829"/>
    </source>
</evidence>
<keyword evidence="1" id="KW-0812">Transmembrane</keyword>
<organism evidence="2 3">
    <name type="scientific">Lysobacter soli</name>
    <dbReference type="NCBI Taxonomy" id="453783"/>
    <lineage>
        <taxon>Bacteria</taxon>
        <taxon>Pseudomonadati</taxon>
        <taxon>Pseudomonadota</taxon>
        <taxon>Gammaproteobacteria</taxon>
        <taxon>Lysobacterales</taxon>
        <taxon>Lysobacteraceae</taxon>
        <taxon>Lysobacter</taxon>
    </lineage>
</organism>
<reference evidence="2 3" key="1">
    <citation type="submission" date="2018-08" db="EMBL/GenBank/DDBJ databases">
        <title>Lysobacter soli KCTC 22011, whole genome shotgun sequence.</title>
        <authorList>
            <person name="Zhang X."/>
            <person name="Feng G."/>
            <person name="Zhu H."/>
        </authorList>
    </citation>
    <scope>NUCLEOTIDE SEQUENCE [LARGE SCALE GENOMIC DNA]</scope>
    <source>
        <strain evidence="2 3">KCTC 22011</strain>
    </source>
</reference>
<proteinExistence type="predicted"/>
<keyword evidence="3" id="KW-1185">Reference proteome</keyword>
<feature type="transmembrane region" description="Helical" evidence="1">
    <location>
        <begin position="103"/>
        <end position="123"/>
    </location>
</feature>
<comment type="caution">
    <text evidence="2">The sequence shown here is derived from an EMBL/GenBank/DDBJ whole genome shotgun (WGS) entry which is preliminary data.</text>
</comment>
<evidence type="ECO:0000313" key="2">
    <source>
        <dbReference type="EMBL" id="RDY69219.1"/>
    </source>
</evidence>
<dbReference type="Proteomes" id="UP000256829">
    <property type="component" value="Unassembled WGS sequence"/>
</dbReference>
<protein>
    <submittedName>
        <fullName evidence="2">Uncharacterized protein</fullName>
    </submittedName>
</protein>
<keyword evidence="1" id="KW-0472">Membrane</keyword>
<keyword evidence="1" id="KW-1133">Transmembrane helix</keyword>
<name>A0A3D8VIN9_9GAMM</name>
<evidence type="ECO:0000256" key="1">
    <source>
        <dbReference type="SAM" id="Phobius"/>
    </source>
</evidence>
<accession>A0A3D8VIN9</accession>